<dbReference type="EMBL" id="ADBL01000277">
    <property type="status" value="NOT_ANNOTATED_CDS"/>
    <property type="molecule type" value="Genomic_DNA"/>
</dbReference>
<accession>A0A0C4DMZ7</accession>
<protein>
    <submittedName>
        <fullName evidence="2 3">Uncharacterized protein</fullName>
    </submittedName>
</protein>
<dbReference type="EMBL" id="GL876966">
    <property type="protein sequence ID" value="KLU82090.1"/>
    <property type="molecule type" value="Genomic_DNA"/>
</dbReference>
<reference evidence="3" key="5">
    <citation type="submission" date="2015-06" db="UniProtKB">
        <authorList>
            <consortium name="EnsemblFungi"/>
        </authorList>
    </citation>
    <scope>IDENTIFICATION</scope>
    <source>
        <strain evidence="3">ATCC 64411</strain>
    </source>
</reference>
<dbReference type="Proteomes" id="UP000011715">
    <property type="component" value="Unassembled WGS sequence"/>
</dbReference>
<evidence type="ECO:0000256" key="1">
    <source>
        <dbReference type="SAM" id="MobiDB-lite"/>
    </source>
</evidence>
<dbReference type="EnsemblFungi" id="MAPG_01167T0">
    <property type="protein sequence ID" value="MAPG_01167T0"/>
    <property type="gene ID" value="MAPG_01167"/>
</dbReference>
<reference evidence="2" key="1">
    <citation type="submission" date="2010-05" db="EMBL/GenBank/DDBJ databases">
        <title>The Genome Sequence of Magnaporthe poae strain ATCC 64411.</title>
        <authorList>
            <consortium name="The Broad Institute Genome Sequencing Platform"/>
            <consortium name="Broad Institute Genome Sequencing Center for Infectious Disease"/>
            <person name="Ma L.-J."/>
            <person name="Dead R."/>
            <person name="Young S."/>
            <person name="Zeng Q."/>
            <person name="Koehrsen M."/>
            <person name="Alvarado L."/>
            <person name="Berlin A."/>
            <person name="Chapman S.B."/>
            <person name="Chen Z."/>
            <person name="Freedman E."/>
            <person name="Gellesch M."/>
            <person name="Goldberg J."/>
            <person name="Griggs A."/>
            <person name="Gujja S."/>
            <person name="Heilman E.R."/>
            <person name="Heiman D."/>
            <person name="Hepburn T."/>
            <person name="Howarth C."/>
            <person name="Jen D."/>
            <person name="Larson L."/>
            <person name="Mehta T."/>
            <person name="Neiman D."/>
            <person name="Pearson M."/>
            <person name="Roberts A."/>
            <person name="Saif S."/>
            <person name="Shea T."/>
            <person name="Shenoy N."/>
            <person name="Sisk P."/>
            <person name="Stolte C."/>
            <person name="Sykes S."/>
            <person name="Walk T."/>
            <person name="White J."/>
            <person name="Yandava C."/>
            <person name="Haas B."/>
            <person name="Nusbaum C."/>
            <person name="Birren B."/>
        </authorList>
    </citation>
    <scope>NUCLEOTIDE SEQUENCE</scope>
    <source>
        <strain evidence="2">ATCC 64411</strain>
    </source>
</reference>
<feature type="region of interest" description="Disordered" evidence="1">
    <location>
        <begin position="1"/>
        <end position="22"/>
    </location>
</feature>
<keyword evidence="4" id="KW-1185">Reference proteome</keyword>
<sequence length="68" mass="7360">MAQPHLQDGDSTQRPATLHTKSNLVDLVLQDLRCTSNTSGRAPRASAVLAHMDATEQHSGTEHRTRAA</sequence>
<evidence type="ECO:0000313" key="2">
    <source>
        <dbReference type="EMBL" id="KLU82090.1"/>
    </source>
</evidence>
<evidence type="ECO:0000313" key="4">
    <source>
        <dbReference type="Proteomes" id="UP000011715"/>
    </source>
</evidence>
<evidence type="ECO:0000313" key="3">
    <source>
        <dbReference type="EnsemblFungi" id="MAPG_01167T0"/>
    </source>
</evidence>
<reference evidence="4" key="2">
    <citation type="submission" date="2010-05" db="EMBL/GenBank/DDBJ databases">
        <title>The genome sequence of Magnaporthe poae strain ATCC 64411.</title>
        <authorList>
            <person name="Ma L.-J."/>
            <person name="Dead R."/>
            <person name="Young S."/>
            <person name="Zeng Q."/>
            <person name="Koehrsen M."/>
            <person name="Alvarado L."/>
            <person name="Berlin A."/>
            <person name="Chapman S.B."/>
            <person name="Chen Z."/>
            <person name="Freedman E."/>
            <person name="Gellesch M."/>
            <person name="Goldberg J."/>
            <person name="Griggs A."/>
            <person name="Gujja S."/>
            <person name="Heilman E.R."/>
            <person name="Heiman D."/>
            <person name="Hepburn T."/>
            <person name="Howarth C."/>
            <person name="Jen D."/>
            <person name="Larson L."/>
            <person name="Mehta T."/>
            <person name="Neiman D."/>
            <person name="Pearson M."/>
            <person name="Roberts A."/>
            <person name="Saif S."/>
            <person name="Shea T."/>
            <person name="Shenoy N."/>
            <person name="Sisk P."/>
            <person name="Stolte C."/>
            <person name="Sykes S."/>
            <person name="Walk T."/>
            <person name="White J."/>
            <person name="Yandava C."/>
            <person name="Haas B."/>
            <person name="Nusbaum C."/>
            <person name="Birren B."/>
        </authorList>
    </citation>
    <scope>NUCLEOTIDE SEQUENCE [LARGE SCALE GENOMIC DNA]</scope>
    <source>
        <strain evidence="4">ATCC 64411 / 73-15</strain>
    </source>
</reference>
<organism evidence="3 4">
    <name type="scientific">Magnaporthiopsis poae (strain ATCC 64411 / 73-15)</name>
    <name type="common">Kentucky bluegrass fungus</name>
    <name type="synonym">Magnaporthe poae</name>
    <dbReference type="NCBI Taxonomy" id="644358"/>
    <lineage>
        <taxon>Eukaryota</taxon>
        <taxon>Fungi</taxon>
        <taxon>Dikarya</taxon>
        <taxon>Ascomycota</taxon>
        <taxon>Pezizomycotina</taxon>
        <taxon>Sordariomycetes</taxon>
        <taxon>Sordariomycetidae</taxon>
        <taxon>Magnaporthales</taxon>
        <taxon>Magnaporthaceae</taxon>
        <taxon>Magnaporthiopsis</taxon>
    </lineage>
</organism>
<reference evidence="2" key="3">
    <citation type="submission" date="2011-03" db="EMBL/GenBank/DDBJ databases">
        <title>Annotation of Magnaporthe poae ATCC 64411.</title>
        <authorList>
            <person name="Ma L.-J."/>
            <person name="Dead R."/>
            <person name="Young S.K."/>
            <person name="Zeng Q."/>
            <person name="Gargeya S."/>
            <person name="Fitzgerald M."/>
            <person name="Haas B."/>
            <person name="Abouelleil A."/>
            <person name="Alvarado L."/>
            <person name="Arachchi H.M."/>
            <person name="Berlin A."/>
            <person name="Brown A."/>
            <person name="Chapman S.B."/>
            <person name="Chen Z."/>
            <person name="Dunbar C."/>
            <person name="Freedman E."/>
            <person name="Gearin G."/>
            <person name="Gellesch M."/>
            <person name="Goldberg J."/>
            <person name="Griggs A."/>
            <person name="Gujja S."/>
            <person name="Heiman D."/>
            <person name="Howarth C."/>
            <person name="Larson L."/>
            <person name="Lui A."/>
            <person name="MacDonald P.J.P."/>
            <person name="Mehta T."/>
            <person name="Montmayeur A."/>
            <person name="Murphy C."/>
            <person name="Neiman D."/>
            <person name="Pearson M."/>
            <person name="Priest M."/>
            <person name="Roberts A."/>
            <person name="Saif S."/>
            <person name="Shea T."/>
            <person name="Shenoy N."/>
            <person name="Sisk P."/>
            <person name="Stolte C."/>
            <person name="Sykes S."/>
            <person name="Yandava C."/>
            <person name="Wortman J."/>
            <person name="Nusbaum C."/>
            <person name="Birren B."/>
        </authorList>
    </citation>
    <scope>NUCLEOTIDE SEQUENCE</scope>
    <source>
        <strain evidence="2">ATCC 64411</strain>
    </source>
</reference>
<gene>
    <name evidence="2" type="ORF">MAPG_01167</name>
</gene>
<proteinExistence type="predicted"/>
<name>A0A0C4DMZ7_MAGP6</name>
<dbReference type="VEuPathDB" id="FungiDB:MAPG_01167"/>
<dbReference type="AlphaFoldDB" id="A0A0C4DMZ7"/>
<reference evidence="3" key="4">
    <citation type="journal article" date="2015" name="G3 (Bethesda)">
        <title>Genome sequences of three phytopathogenic species of the Magnaporthaceae family of fungi.</title>
        <authorList>
            <person name="Okagaki L.H."/>
            <person name="Nunes C.C."/>
            <person name="Sailsbery J."/>
            <person name="Clay B."/>
            <person name="Brown D."/>
            <person name="John T."/>
            <person name="Oh Y."/>
            <person name="Young N."/>
            <person name="Fitzgerald M."/>
            <person name="Haas B.J."/>
            <person name="Zeng Q."/>
            <person name="Young S."/>
            <person name="Adiconis X."/>
            <person name="Fan L."/>
            <person name="Levin J.Z."/>
            <person name="Mitchell T.K."/>
            <person name="Okubara P.A."/>
            <person name="Farman M.L."/>
            <person name="Kohn L.M."/>
            <person name="Birren B."/>
            <person name="Ma L.-J."/>
            <person name="Dean R.A."/>
        </authorList>
    </citation>
    <scope>NUCLEOTIDE SEQUENCE</scope>
    <source>
        <strain evidence="3">ATCC 64411 / 73-15</strain>
    </source>
</reference>
<feature type="compositionally biased region" description="Polar residues" evidence="1">
    <location>
        <begin position="9"/>
        <end position="22"/>
    </location>
</feature>